<name>A0A2S1JG34_KLEPN</name>
<keyword evidence="1" id="KW-0472">Membrane</keyword>
<dbReference type="InterPro" id="IPR045644">
    <property type="entry name" value="DUF6404"/>
</dbReference>
<keyword evidence="1" id="KW-1133">Transmembrane helix</keyword>
<dbReference type="EMBL" id="MG764551">
    <property type="protein sequence ID" value="AWF77330.1"/>
    <property type="molecule type" value="Genomic_DNA"/>
</dbReference>
<keyword evidence="2" id="KW-0614">Plasmid</keyword>
<protein>
    <submittedName>
        <fullName evidence="2">RelE/StbE replicon stabilization toxin</fullName>
    </submittedName>
</protein>
<dbReference type="Pfam" id="PF19942">
    <property type="entry name" value="DUF6404"/>
    <property type="match status" value="1"/>
</dbReference>
<feature type="transmembrane region" description="Helical" evidence="1">
    <location>
        <begin position="9"/>
        <end position="27"/>
    </location>
</feature>
<accession>A0A2S1JG34</accession>
<organism evidence="2">
    <name type="scientific">Klebsiella pneumoniae</name>
    <dbReference type="NCBI Taxonomy" id="573"/>
    <lineage>
        <taxon>Bacteria</taxon>
        <taxon>Pseudomonadati</taxon>
        <taxon>Pseudomonadota</taxon>
        <taxon>Gammaproteobacteria</taxon>
        <taxon>Enterobacterales</taxon>
        <taxon>Enterobacteriaceae</taxon>
        <taxon>Klebsiella/Raoultella group</taxon>
        <taxon>Klebsiella</taxon>
        <taxon>Klebsiella pneumoniae complex</taxon>
    </lineage>
</organism>
<proteinExistence type="predicted"/>
<evidence type="ECO:0000256" key="1">
    <source>
        <dbReference type="SAM" id="Phobius"/>
    </source>
</evidence>
<reference evidence="2" key="1">
    <citation type="submission" date="2018-01" db="EMBL/GenBank/DDBJ databases">
        <title>Complete sequence of pA1705-qnrS.</title>
        <authorList>
            <person name="Feng J."/>
            <person name="Zeng L."/>
            <person name="Jiang X."/>
            <person name="Zhan Z."/>
            <person name="Luo W."/>
            <person name="Zhao Y."/>
            <person name="Tong Y."/>
            <person name="Zhou D."/>
        </authorList>
    </citation>
    <scope>NUCLEOTIDE SEQUENCE</scope>
    <source>
        <strain evidence="2">A1705</strain>
        <plasmid evidence="2">pA1705-qnrS</plasmid>
    </source>
</reference>
<sequence length="40" mass="4718">MPPLFACKINFISGVLFGLTMALFHLWRRKVNKLPDWKDL</sequence>
<keyword evidence="1" id="KW-0812">Transmembrane</keyword>
<evidence type="ECO:0000313" key="2">
    <source>
        <dbReference type="EMBL" id="AWF77330.1"/>
    </source>
</evidence>
<geneLocation type="plasmid" evidence="2">
    <name>pA1705-qnrS</name>
</geneLocation>
<dbReference type="AlphaFoldDB" id="A0A2S1JG34"/>